<protein>
    <submittedName>
        <fullName evidence="1">Uncharacterized protein</fullName>
    </submittedName>
</protein>
<reference evidence="1" key="1">
    <citation type="journal article" date="2014" name="Int. J. Syst. Evol. Microbiol.">
        <title>Complete genome sequence of Corynebacterium casei LMG S-19264T (=DSM 44701T), isolated from a smear-ripened cheese.</title>
        <authorList>
            <consortium name="US DOE Joint Genome Institute (JGI-PGF)"/>
            <person name="Walter F."/>
            <person name="Albersmeier A."/>
            <person name="Kalinowski J."/>
            <person name="Ruckert C."/>
        </authorList>
    </citation>
    <scope>NUCLEOTIDE SEQUENCE</scope>
    <source>
        <strain evidence="1">CGMCC 1.16134</strain>
    </source>
</reference>
<gene>
    <name evidence="1" type="ORF">GCM10010912_08060</name>
</gene>
<accession>A0A917C1J1</accession>
<dbReference type="Proteomes" id="UP000637643">
    <property type="component" value="Unassembled WGS sequence"/>
</dbReference>
<proteinExistence type="predicted"/>
<name>A0A917C1J1_9BACL</name>
<evidence type="ECO:0000313" key="2">
    <source>
        <dbReference type="Proteomes" id="UP000637643"/>
    </source>
</evidence>
<comment type="caution">
    <text evidence="1">The sequence shown here is derived from an EMBL/GenBank/DDBJ whole genome shotgun (WGS) entry which is preliminary data.</text>
</comment>
<sequence length="64" mass="6673">MSVLVGFFLLAGIRGVEYIFENEQVLAALDLSTADVRGDLLAAGQDRITVGMESSQAAVVSGEA</sequence>
<dbReference type="EMBL" id="BMKR01000003">
    <property type="protein sequence ID" value="GGF65421.1"/>
    <property type="molecule type" value="Genomic_DNA"/>
</dbReference>
<dbReference type="AlphaFoldDB" id="A0A917C1J1"/>
<reference evidence="1" key="2">
    <citation type="submission" date="2020-09" db="EMBL/GenBank/DDBJ databases">
        <authorList>
            <person name="Sun Q."/>
            <person name="Zhou Y."/>
        </authorList>
    </citation>
    <scope>NUCLEOTIDE SEQUENCE</scope>
    <source>
        <strain evidence="1">CGMCC 1.16134</strain>
    </source>
</reference>
<organism evidence="1 2">
    <name type="scientific">Paenibacillus albidus</name>
    <dbReference type="NCBI Taxonomy" id="2041023"/>
    <lineage>
        <taxon>Bacteria</taxon>
        <taxon>Bacillati</taxon>
        <taxon>Bacillota</taxon>
        <taxon>Bacilli</taxon>
        <taxon>Bacillales</taxon>
        <taxon>Paenibacillaceae</taxon>
        <taxon>Paenibacillus</taxon>
    </lineage>
</organism>
<evidence type="ECO:0000313" key="1">
    <source>
        <dbReference type="EMBL" id="GGF65421.1"/>
    </source>
</evidence>
<keyword evidence="2" id="KW-1185">Reference proteome</keyword>